<dbReference type="Gene3D" id="3.40.30.10">
    <property type="entry name" value="Glutaredoxin"/>
    <property type="match status" value="1"/>
</dbReference>
<organism evidence="11">
    <name type="scientific">Aeromonas hydrophila</name>
    <dbReference type="NCBI Taxonomy" id="644"/>
    <lineage>
        <taxon>Bacteria</taxon>
        <taxon>Pseudomonadati</taxon>
        <taxon>Pseudomonadota</taxon>
        <taxon>Gammaproteobacteria</taxon>
        <taxon>Aeromonadales</taxon>
        <taxon>Aeromonadaceae</taxon>
        <taxon>Aeromonas</taxon>
    </lineage>
</organism>
<dbReference type="GO" id="GO:0042597">
    <property type="term" value="C:periplasmic space"/>
    <property type="evidence" value="ECO:0007669"/>
    <property type="project" value="UniProtKB-SubCell"/>
</dbReference>
<dbReference type="SUPFAM" id="SSF52833">
    <property type="entry name" value="Thioredoxin-like"/>
    <property type="match status" value="1"/>
</dbReference>
<evidence type="ECO:0000256" key="5">
    <source>
        <dbReference type="ARBA" id="ARBA00023157"/>
    </source>
</evidence>
<feature type="signal peptide" evidence="9">
    <location>
        <begin position="1"/>
        <end position="30"/>
    </location>
</feature>
<dbReference type="EMBL" id="JF747155">
    <property type="protein sequence ID" value="AFD54047.1"/>
    <property type="molecule type" value="Genomic_DNA"/>
</dbReference>
<dbReference type="InterPro" id="IPR023205">
    <property type="entry name" value="DsbA/DsbL"/>
</dbReference>
<dbReference type="PANTHER" id="PTHR35891:SF2">
    <property type="entry name" value="THIOL:DISULFIDE INTERCHANGE PROTEIN DSBA"/>
    <property type="match status" value="1"/>
</dbReference>
<dbReference type="GO" id="GO:0016491">
    <property type="term" value="F:oxidoreductase activity"/>
    <property type="evidence" value="ECO:0007669"/>
    <property type="project" value="InterPro"/>
</dbReference>
<dbReference type="InterPro" id="IPR013766">
    <property type="entry name" value="Thioredoxin_domain"/>
</dbReference>
<dbReference type="InterPro" id="IPR050824">
    <property type="entry name" value="Thiol_disulfide_DsbA"/>
</dbReference>
<evidence type="ECO:0000256" key="4">
    <source>
        <dbReference type="ARBA" id="ARBA00022764"/>
    </source>
</evidence>
<feature type="chain" id="PRO_5003617496" description="Thiol:disulfide interchange protein" evidence="9">
    <location>
        <begin position="31"/>
        <end position="213"/>
    </location>
</feature>
<protein>
    <recommendedName>
        <fullName evidence="7">Thiol:disulfide interchange protein</fullName>
    </recommendedName>
</protein>
<keyword evidence="5 7" id="KW-1015">Disulfide bond</keyword>
<dbReference type="CDD" id="cd03019">
    <property type="entry name" value="DsbA_DsbA"/>
    <property type="match status" value="1"/>
</dbReference>
<evidence type="ECO:0000256" key="1">
    <source>
        <dbReference type="ARBA" id="ARBA00004418"/>
    </source>
</evidence>
<evidence type="ECO:0000256" key="8">
    <source>
        <dbReference type="PIRSR" id="PIRSR001488-1"/>
    </source>
</evidence>
<dbReference type="PIRSF" id="PIRSF001488">
    <property type="entry name" value="Tdi_protein"/>
    <property type="match status" value="1"/>
</dbReference>
<evidence type="ECO:0000256" key="2">
    <source>
        <dbReference type="ARBA" id="ARBA00005791"/>
    </source>
</evidence>
<proteinExistence type="inferred from homology"/>
<evidence type="ECO:0000259" key="10">
    <source>
        <dbReference type="PROSITE" id="PS51352"/>
    </source>
</evidence>
<dbReference type="InterPro" id="IPR001853">
    <property type="entry name" value="DSBA-like_thioredoxin_dom"/>
</dbReference>
<accession>H8YL93</accession>
<dbReference type="PANTHER" id="PTHR35891">
    <property type="entry name" value="THIOL:DISULFIDE INTERCHANGE PROTEIN DSBA"/>
    <property type="match status" value="1"/>
</dbReference>
<comment type="similarity">
    <text evidence="2">Belongs to the thioredoxin family. DsbA subfamily.</text>
</comment>
<sequence>MPHSDPLTGNVMKKVLFFLAAMLMIPMVHAAPEFKEGVNYDVVKQTGSAQPEVLEFFSYYCPHCAKFEPIAADLKKNLPEGVPMKKNPVAFLGREMGPEMQRAYAVASLLNVEGKLTPAIFDKIHTQRQYPQSRTDVKQIFVDNGVPAEEFDGAVDSFAVSGMVSQFDRNTESYNIRGVPAFLVNGKYMVKIESITSQEQFNQLVKFLLAKKD</sequence>
<evidence type="ECO:0000256" key="7">
    <source>
        <dbReference type="PIRNR" id="PIRNR001488"/>
    </source>
</evidence>
<evidence type="ECO:0000256" key="9">
    <source>
        <dbReference type="SAM" id="SignalP"/>
    </source>
</evidence>
<keyword evidence="4 7" id="KW-0574">Periplasm</keyword>
<keyword evidence="3 9" id="KW-0732">Signal</keyword>
<evidence type="ECO:0000256" key="3">
    <source>
        <dbReference type="ARBA" id="ARBA00022729"/>
    </source>
</evidence>
<evidence type="ECO:0000313" key="11">
    <source>
        <dbReference type="EMBL" id="AFD54047.1"/>
    </source>
</evidence>
<feature type="domain" description="Thioredoxin" evidence="10">
    <location>
        <begin position="19"/>
        <end position="160"/>
    </location>
</feature>
<keyword evidence="6" id="KW-0676">Redox-active center</keyword>
<name>H8YL93_AERHY</name>
<dbReference type="Pfam" id="PF01323">
    <property type="entry name" value="DSBA"/>
    <property type="match status" value="1"/>
</dbReference>
<dbReference type="PROSITE" id="PS51352">
    <property type="entry name" value="THIOREDOXIN_2"/>
    <property type="match status" value="1"/>
</dbReference>
<reference evidence="11" key="1">
    <citation type="journal article" date="2012" name="Microb. Pathog.">
        <title>The Aeromonas dsbA mutation decreased their virulence by triggering type III secretion system but not flagella production.</title>
        <authorList>
            <person name="Vilches S."/>
            <person name="Jimenez N."/>
            <person name="Merino S."/>
            <person name="Tomas J.M."/>
        </authorList>
    </citation>
    <scope>NUCLEOTIDE SEQUENCE</scope>
    <source>
        <strain evidence="11">AH-3</strain>
    </source>
</reference>
<evidence type="ECO:0000256" key="6">
    <source>
        <dbReference type="ARBA" id="ARBA00023284"/>
    </source>
</evidence>
<comment type="subcellular location">
    <subcellularLocation>
        <location evidence="1 7">Periplasm</location>
    </subcellularLocation>
</comment>
<feature type="disulfide bond" description="Redox-active" evidence="8">
    <location>
        <begin position="61"/>
        <end position="64"/>
    </location>
</feature>
<dbReference type="AlphaFoldDB" id="H8YL93"/>
<dbReference type="InterPro" id="IPR036249">
    <property type="entry name" value="Thioredoxin-like_sf"/>
</dbReference>